<dbReference type="PROSITE" id="PS50045">
    <property type="entry name" value="SIGMA54_INTERACT_4"/>
    <property type="match status" value="1"/>
</dbReference>
<accession>A0A7V1LPW2</accession>
<dbReference type="InterPro" id="IPR011006">
    <property type="entry name" value="CheY-like_superfamily"/>
</dbReference>
<dbReference type="Gene3D" id="1.10.8.60">
    <property type="match status" value="1"/>
</dbReference>
<keyword evidence="2" id="KW-0067">ATP-binding</keyword>
<dbReference type="SUPFAM" id="SSF46689">
    <property type="entry name" value="Homeodomain-like"/>
    <property type="match status" value="1"/>
</dbReference>
<dbReference type="Proteomes" id="UP000886005">
    <property type="component" value="Unassembled WGS sequence"/>
</dbReference>
<dbReference type="SMART" id="SM00448">
    <property type="entry name" value="REC"/>
    <property type="match status" value="1"/>
</dbReference>
<sequence>MKSKILIIEDNAIWQQKYKKWLGTDYLYAFASYPEEARELVSAFLPDLIIQDLGLPQIDQGLVLLDHIVSTPGDAKVIVITSSQDHQHALEAQRRGAYSYFFKGENIEDELPLLVKRAIRMQRLERENLELRHKLQSSLHFDNIISVSKQMQNILRLIEQTRKTREPVLITGESGVGKEIVARHIHARSFGPDKPFITLNAATLPENLLENELFGHEKGAFTGATDLKHGLFELAEDGTLFLDEIGELPIQTQAKLLRVLQEKTFYRLGGQKEIKANFRLVAATNRNLLDEIAASRFREDLYYRLNVIPIHIPPLRERPDDIPALISFFIKRYSENYNLKKQPKIDPALVGYLSRINWKGNIRELENTLTRMLVMNQEKLTIDDIPPDIQEREDSIIRHALEHRYTLEEMTRMYVHAVYEHVNQNKKEACRFLNINYRTLTARLDKKNQS</sequence>
<gene>
    <name evidence="6" type="ORF">ENJ10_14755</name>
</gene>
<dbReference type="PROSITE" id="PS50110">
    <property type="entry name" value="RESPONSE_REGULATORY"/>
    <property type="match status" value="1"/>
</dbReference>
<dbReference type="CDD" id="cd00009">
    <property type="entry name" value="AAA"/>
    <property type="match status" value="1"/>
</dbReference>
<keyword evidence="1" id="KW-0547">Nucleotide-binding</keyword>
<dbReference type="InterPro" id="IPR009057">
    <property type="entry name" value="Homeodomain-like_sf"/>
</dbReference>
<keyword evidence="3" id="KW-0597">Phosphoprotein</keyword>
<dbReference type="Pfam" id="PF25601">
    <property type="entry name" value="AAA_lid_14"/>
    <property type="match status" value="1"/>
</dbReference>
<dbReference type="InterPro" id="IPR001789">
    <property type="entry name" value="Sig_transdc_resp-reg_receiver"/>
</dbReference>
<protein>
    <submittedName>
        <fullName evidence="6">Sigma-54-dependent Fis family transcriptional regulator</fullName>
    </submittedName>
</protein>
<dbReference type="InterPro" id="IPR003593">
    <property type="entry name" value="AAA+_ATPase"/>
</dbReference>
<dbReference type="SMART" id="SM00382">
    <property type="entry name" value="AAA"/>
    <property type="match status" value="1"/>
</dbReference>
<evidence type="ECO:0000256" key="2">
    <source>
        <dbReference type="ARBA" id="ARBA00022840"/>
    </source>
</evidence>
<reference evidence="6" key="1">
    <citation type="journal article" date="2020" name="mSystems">
        <title>Genome- and Community-Level Interaction Insights into Carbon Utilization and Element Cycling Functions of Hydrothermarchaeota in Hydrothermal Sediment.</title>
        <authorList>
            <person name="Zhou Z."/>
            <person name="Liu Y."/>
            <person name="Xu W."/>
            <person name="Pan J."/>
            <person name="Luo Z.H."/>
            <person name="Li M."/>
        </authorList>
    </citation>
    <scope>NUCLEOTIDE SEQUENCE [LARGE SCALE GENOMIC DNA]</scope>
    <source>
        <strain evidence="6">HyVt-456</strain>
    </source>
</reference>
<dbReference type="FunFam" id="3.40.50.300:FF:000006">
    <property type="entry name" value="DNA-binding transcriptional regulator NtrC"/>
    <property type="match status" value="1"/>
</dbReference>
<evidence type="ECO:0000259" key="4">
    <source>
        <dbReference type="PROSITE" id="PS50045"/>
    </source>
</evidence>
<proteinExistence type="predicted"/>
<dbReference type="InterPro" id="IPR027417">
    <property type="entry name" value="P-loop_NTPase"/>
</dbReference>
<organism evidence="6">
    <name type="scientific">Caldithrix abyssi</name>
    <dbReference type="NCBI Taxonomy" id="187145"/>
    <lineage>
        <taxon>Bacteria</taxon>
        <taxon>Pseudomonadati</taxon>
        <taxon>Calditrichota</taxon>
        <taxon>Calditrichia</taxon>
        <taxon>Calditrichales</taxon>
        <taxon>Calditrichaceae</taxon>
        <taxon>Caldithrix</taxon>
    </lineage>
</organism>
<dbReference type="CDD" id="cd00156">
    <property type="entry name" value="REC"/>
    <property type="match status" value="1"/>
</dbReference>
<feature type="domain" description="Sigma-54 factor interaction" evidence="4">
    <location>
        <begin position="144"/>
        <end position="374"/>
    </location>
</feature>
<dbReference type="GO" id="GO:0000160">
    <property type="term" value="P:phosphorelay signal transduction system"/>
    <property type="evidence" value="ECO:0007669"/>
    <property type="project" value="InterPro"/>
</dbReference>
<dbReference type="GO" id="GO:0005524">
    <property type="term" value="F:ATP binding"/>
    <property type="evidence" value="ECO:0007669"/>
    <property type="project" value="UniProtKB-KW"/>
</dbReference>
<dbReference type="Pfam" id="PF00072">
    <property type="entry name" value="Response_reg"/>
    <property type="match status" value="1"/>
</dbReference>
<dbReference type="PANTHER" id="PTHR32071">
    <property type="entry name" value="TRANSCRIPTIONAL REGULATORY PROTEIN"/>
    <property type="match status" value="1"/>
</dbReference>
<dbReference type="Gene3D" id="1.10.10.60">
    <property type="entry name" value="Homeodomain-like"/>
    <property type="match status" value="1"/>
</dbReference>
<evidence type="ECO:0000313" key="6">
    <source>
        <dbReference type="EMBL" id="HED11948.1"/>
    </source>
</evidence>
<dbReference type="PROSITE" id="PS00675">
    <property type="entry name" value="SIGMA54_INTERACT_1"/>
    <property type="match status" value="1"/>
</dbReference>
<evidence type="ECO:0000259" key="5">
    <source>
        <dbReference type="PROSITE" id="PS50110"/>
    </source>
</evidence>
<dbReference type="SUPFAM" id="SSF52540">
    <property type="entry name" value="P-loop containing nucleoside triphosphate hydrolases"/>
    <property type="match status" value="1"/>
</dbReference>
<dbReference type="SUPFAM" id="SSF52172">
    <property type="entry name" value="CheY-like"/>
    <property type="match status" value="1"/>
</dbReference>
<comment type="caution">
    <text evidence="6">The sequence shown here is derived from an EMBL/GenBank/DDBJ whole genome shotgun (WGS) entry which is preliminary data.</text>
</comment>
<dbReference type="Gene3D" id="3.40.50.2300">
    <property type="match status" value="1"/>
</dbReference>
<dbReference type="InterPro" id="IPR025662">
    <property type="entry name" value="Sigma_54_int_dom_ATP-bd_1"/>
</dbReference>
<evidence type="ECO:0000256" key="1">
    <source>
        <dbReference type="ARBA" id="ARBA00022741"/>
    </source>
</evidence>
<dbReference type="GO" id="GO:0006355">
    <property type="term" value="P:regulation of DNA-templated transcription"/>
    <property type="evidence" value="ECO:0007669"/>
    <property type="project" value="InterPro"/>
</dbReference>
<dbReference type="InterPro" id="IPR002078">
    <property type="entry name" value="Sigma_54_int"/>
</dbReference>
<dbReference type="Gene3D" id="3.40.50.300">
    <property type="entry name" value="P-loop containing nucleotide triphosphate hydrolases"/>
    <property type="match status" value="1"/>
</dbReference>
<feature type="modified residue" description="4-aspartylphosphate" evidence="3">
    <location>
        <position position="52"/>
    </location>
</feature>
<name>A0A7V1LPW2_CALAY</name>
<dbReference type="EMBL" id="DRLD01000418">
    <property type="protein sequence ID" value="HED11948.1"/>
    <property type="molecule type" value="Genomic_DNA"/>
</dbReference>
<evidence type="ECO:0000256" key="3">
    <source>
        <dbReference type="PROSITE-ProRule" id="PRU00169"/>
    </source>
</evidence>
<dbReference type="Pfam" id="PF00158">
    <property type="entry name" value="Sigma54_activat"/>
    <property type="match status" value="1"/>
</dbReference>
<feature type="domain" description="Response regulatory" evidence="5">
    <location>
        <begin position="4"/>
        <end position="118"/>
    </location>
</feature>
<dbReference type="InterPro" id="IPR058031">
    <property type="entry name" value="AAA_lid_NorR"/>
</dbReference>
<dbReference type="AlphaFoldDB" id="A0A7V1LPW2"/>